<gene>
    <name evidence="5" type="ORF">OTU49_016863</name>
</gene>
<keyword evidence="2" id="KW-0547">Nucleotide-binding</keyword>
<reference evidence="5 6" key="1">
    <citation type="journal article" date="2024" name="BMC Genomics">
        <title>Genome assembly of redclaw crayfish (Cherax quadricarinatus) provides insights into its immune adaptation and hypoxia tolerance.</title>
        <authorList>
            <person name="Liu Z."/>
            <person name="Zheng J."/>
            <person name="Li H."/>
            <person name="Fang K."/>
            <person name="Wang S."/>
            <person name="He J."/>
            <person name="Zhou D."/>
            <person name="Weng S."/>
            <person name="Chi M."/>
            <person name="Gu Z."/>
            <person name="He J."/>
            <person name="Li F."/>
            <person name="Wang M."/>
        </authorList>
    </citation>
    <scope>NUCLEOTIDE SEQUENCE [LARGE SCALE GENOMIC DNA]</scope>
    <source>
        <strain evidence="5">ZL_2023a</strain>
    </source>
</reference>
<dbReference type="GO" id="GO:1990247">
    <property type="term" value="F:N6-methyladenosine-containing RNA reader activity"/>
    <property type="evidence" value="ECO:0007669"/>
    <property type="project" value="TreeGrafter"/>
</dbReference>
<feature type="non-terminal residue" evidence="5">
    <location>
        <position position="1"/>
    </location>
</feature>
<dbReference type="InterPro" id="IPR011709">
    <property type="entry name" value="DEAD-box_helicase_OB_fold"/>
</dbReference>
<feature type="region of interest" description="Disordered" evidence="3">
    <location>
        <begin position="298"/>
        <end position="395"/>
    </location>
</feature>
<dbReference type="AlphaFoldDB" id="A0AAW0YRX5"/>
<feature type="compositionally biased region" description="Low complexity" evidence="3">
    <location>
        <begin position="209"/>
        <end position="222"/>
    </location>
</feature>
<feature type="compositionally biased region" description="Polar residues" evidence="3">
    <location>
        <begin position="353"/>
        <end position="395"/>
    </location>
</feature>
<feature type="compositionally biased region" description="Low complexity" evidence="3">
    <location>
        <begin position="478"/>
        <end position="495"/>
    </location>
</feature>
<keyword evidence="1" id="KW-0378">Hydrolase</keyword>
<evidence type="ECO:0000256" key="3">
    <source>
        <dbReference type="SAM" id="MobiDB-lite"/>
    </source>
</evidence>
<dbReference type="GO" id="GO:0003729">
    <property type="term" value="F:mRNA binding"/>
    <property type="evidence" value="ECO:0007669"/>
    <property type="project" value="TreeGrafter"/>
</dbReference>
<dbReference type="PANTHER" id="PTHR12357:SF3">
    <property type="entry name" value="YTH DOMAIN-CONTAINING PROTEIN 1"/>
    <property type="match status" value="1"/>
</dbReference>
<dbReference type="InterPro" id="IPR059023">
    <property type="entry name" value="RNA_hel_CTD"/>
</dbReference>
<keyword evidence="2" id="KW-0067">ATP-binding</keyword>
<feature type="region of interest" description="Disordered" evidence="3">
    <location>
        <begin position="692"/>
        <end position="711"/>
    </location>
</feature>
<keyword evidence="2" id="KW-0347">Helicase</keyword>
<accession>A0AAW0YRX5</accession>
<dbReference type="Pfam" id="PF04146">
    <property type="entry name" value="YTH"/>
    <property type="match status" value="1"/>
</dbReference>
<keyword evidence="6" id="KW-1185">Reference proteome</keyword>
<dbReference type="Pfam" id="PF07717">
    <property type="entry name" value="OB_NTP_bind"/>
    <property type="match status" value="1"/>
</dbReference>
<dbReference type="PROSITE" id="PS50882">
    <property type="entry name" value="YTH"/>
    <property type="match status" value="1"/>
</dbReference>
<dbReference type="Proteomes" id="UP001445076">
    <property type="component" value="Unassembled WGS sequence"/>
</dbReference>
<feature type="region of interest" description="Disordered" evidence="3">
    <location>
        <begin position="478"/>
        <end position="534"/>
    </location>
</feature>
<comment type="caution">
    <text evidence="5">The sequence shown here is derived from an EMBL/GenBank/DDBJ whole genome shotgun (WGS) entry which is preliminary data.</text>
</comment>
<evidence type="ECO:0000259" key="4">
    <source>
        <dbReference type="PROSITE" id="PS50882"/>
    </source>
</evidence>
<dbReference type="GO" id="GO:0000381">
    <property type="term" value="P:regulation of alternative mRNA splicing, via spliceosome"/>
    <property type="evidence" value="ECO:0007669"/>
    <property type="project" value="TreeGrafter"/>
</dbReference>
<evidence type="ECO:0000313" key="6">
    <source>
        <dbReference type="Proteomes" id="UP001445076"/>
    </source>
</evidence>
<sequence>DPFTLPKHPSEKRNANAVRRKFTSGTYSDHMVLLKAFQAWQKACGEGWERGWCERNYVSGATMEMIHGMRSQVLAQLRGAGFVRARGPGDIRDVNSNSDNWAMVKAALVSGMYPNLIRVDRDQCQLRTQKESKVRLHPTSSLLDTAGNNHNSLSAAHRSLISSLPSDWLVYDEMVRIGVVAHVRTVTLVSPLTVLLLAGPMRLSLDAFSEPSSRSSGDCSSDSESEDRPVGLSCLVRIDNWIQFLGDPQAAHLALQLRHKLHALILRRLRAPNKPLTQADEDVVRVVASALSQEEQALSLVQPSGVGQRPRPLYPHSHPHEGGWSGGTSEDSQSSRSSSRRTSDAATPPVGTPHTSTKFSVTPSTVTKTMATGTVSLTSPSAPSNTTSGFSNPGASTMFPSSTVGGGFSSTGHGGSNIFTSNTGMKSNSNTAANTITTTTYRSFPSISTSSITNPTANTNTFISSNITQATTNAIKTSMTTPSSVSTPAKTTFTTGSGGSSTGGGLKQMNKDSKGNYNIKVSSSNSGGAEGGSSGGKSRYFIIKASMYKQLEASHHTSFWAFTHNTEKKIMQAFQTGPVILVFTLHRGGQFNGYARFTGEKTDDKCPDITNVGPTLGPLYKIEWVKKWNIGFHQTRRLYNPYNDNMQVHMSRDGQEVEASIGEQLIRLWDKNSGGSNSNGGGNYKGSNTYMVGSGGPPMMHDPQGPPPPRHPLHPSHIGAVHSPFHHPFGRNYGNGYGYSGSSGGSGGNTSGGGSGG</sequence>
<feature type="region of interest" description="Disordered" evidence="3">
    <location>
        <begin position="208"/>
        <end position="227"/>
    </location>
</feature>
<proteinExistence type="predicted"/>
<feature type="domain" description="YTH" evidence="4">
    <location>
        <begin position="538"/>
        <end position="669"/>
    </location>
</feature>
<feature type="non-terminal residue" evidence="5">
    <location>
        <position position="757"/>
    </location>
</feature>
<evidence type="ECO:0000256" key="2">
    <source>
        <dbReference type="ARBA" id="ARBA00022806"/>
    </source>
</evidence>
<feature type="compositionally biased region" description="Low complexity" evidence="3">
    <location>
        <begin position="327"/>
        <end position="337"/>
    </location>
</feature>
<feature type="compositionally biased region" description="Gly residues" evidence="3">
    <location>
        <begin position="496"/>
        <end position="506"/>
    </location>
</feature>
<dbReference type="CDD" id="cd21134">
    <property type="entry name" value="YTH"/>
    <property type="match status" value="1"/>
</dbReference>
<evidence type="ECO:0000256" key="1">
    <source>
        <dbReference type="ARBA" id="ARBA00022801"/>
    </source>
</evidence>
<dbReference type="Gene3D" id="3.10.590.10">
    <property type="entry name" value="ph1033 like domains"/>
    <property type="match status" value="1"/>
</dbReference>
<dbReference type="Pfam" id="PF26026">
    <property type="entry name" value="RNA_hel_CTD"/>
    <property type="match status" value="1"/>
</dbReference>
<dbReference type="InterPro" id="IPR007275">
    <property type="entry name" value="YTH_domain"/>
</dbReference>
<dbReference type="GO" id="GO:0000398">
    <property type="term" value="P:mRNA splicing, via spliceosome"/>
    <property type="evidence" value="ECO:0007669"/>
    <property type="project" value="TreeGrafter"/>
</dbReference>
<name>A0AAW0YRX5_CHEQU</name>
<dbReference type="GO" id="GO:0005654">
    <property type="term" value="C:nucleoplasm"/>
    <property type="evidence" value="ECO:0007669"/>
    <property type="project" value="TreeGrafter"/>
</dbReference>
<protein>
    <recommendedName>
        <fullName evidence="4">YTH domain-containing protein</fullName>
    </recommendedName>
</protein>
<dbReference type="EMBL" id="JARKIK010000001">
    <property type="protein sequence ID" value="KAK8754608.1"/>
    <property type="molecule type" value="Genomic_DNA"/>
</dbReference>
<evidence type="ECO:0000313" key="5">
    <source>
        <dbReference type="EMBL" id="KAK8754608.1"/>
    </source>
</evidence>
<dbReference type="PANTHER" id="PTHR12357">
    <property type="entry name" value="YTH YT521-B HOMOLOGY DOMAIN-CONTAINING"/>
    <property type="match status" value="1"/>
</dbReference>
<organism evidence="5 6">
    <name type="scientific">Cherax quadricarinatus</name>
    <name type="common">Australian red claw crayfish</name>
    <dbReference type="NCBI Taxonomy" id="27406"/>
    <lineage>
        <taxon>Eukaryota</taxon>
        <taxon>Metazoa</taxon>
        <taxon>Ecdysozoa</taxon>
        <taxon>Arthropoda</taxon>
        <taxon>Crustacea</taxon>
        <taxon>Multicrustacea</taxon>
        <taxon>Malacostraca</taxon>
        <taxon>Eumalacostraca</taxon>
        <taxon>Eucarida</taxon>
        <taxon>Decapoda</taxon>
        <taxon>Pleocyemata</taxon>
        <taxon>Astacidea</taxon>
        <taxon>Parastacoidea</taxon>
        <taxon>Parastacidae</taxon>
        <taxon>Cherax</taxon>
    </lineage>
</organism>
<dbReference type="InterPro" id="IPR045168">
    <property type="entry name" value="YTH_prot"/>
</dbReference>